<dbReference type="NCBIfam" id="TIGR00564">
    <property type="entry name" value="trpE_most"/>
    <property type="match status" value="1"/>
</dbReference>
<dbReference type="InterPro" id="IPR005801">
    <property type="entry name" value="ADC_synthase"/>
</dbReference>
<reference evidence="18 19" key="1">
    <citation type="submission" date="2018-05" db="EMBL/GenBank/DDBJ databases">
        <title>Genome comparison of Eubacterium sp.</title>
        <authorList>
            <person name="Feng Y."/>
            <person name="Sanchez-Andrea I."/>
            <person name="Stams A.J.M."/>
            <person name="De Vos W.M."/>
        </authorList>
    </citation>
    <scope>NUCLEOTIDE SEQUENCE [LARGE SCALE GENOMIC DNA]</scope>
    <source>
        <strain evidence="18 19">YI</strain>
    </source>
</reference>
<dbReference type="InterPro" id="IPR005256">
    <property type="entry name" value="Anth_synth_I_PabB"/>
</dbReference>
<evidence type="ECO:0000256" key="11">
    <source>
        <dbReference type="ARBA" id="ARBA00023141"/>
    </source>
</evidence>
<gene>
    <name evidence="15 18" type="primary">trpE</name>
    <name evidence="18" type="ORF">CPZ25_001535</name>
</gene>
<dbReference type="SUPFAM" id="SSF56322">
    <property type="entry name" value="ADC synthase"/>
    <property type="match status" value="1"/>
</dbReference>
<dbReference type="Proteomes" id="UP000218387">
    <property type="component" value="Chromosome"/>
</dbReference>
<dbReference type="GO" id="GO:0000162">
    <property type="term" value="P:L-tryptophan biosynthetic process"/>
    <property type="evidence" value="ECO:0007669"/>
    <property type="project" value="UniProtKB-UniPathway"/>
</dbReference>
<dbReference type="PRINTS" id="PR00095">
    <property type="entry name" value="ANTSNTHASEI"/>
</dbReference>
<evidence type="ECO:0000256" key="12">
    <source>
        <dbReference type="ARBA" id="ARBA00023239"/>
    </source>
</evidence>
<evidence type="ECO:0000256" key="7">
    <source>
        <dbReference type="ARBA" id="ARBA00022605"/>
    </source>
</evidence>
<dbReference type="EC" id="4.1.3.27" evidence="5 15"/>
<dbReference type="PANTHER" id="PTHR11236">
    <property type="entry name" value="AMINOBENZOATE/ANTHRANILATE SYNTHASE"/>
    <property type="match status" value="1"/>
</dbReference>
<comment type="pathway">
    <text evidence="2 15">Amino-acid biosynthesis; L-tryptophan biosynthesis; L-tryptophan from chorismate: step 1/5.</text>
</comment>
<organism evidence="18 19">
    <name type="scientific">Eubacterium maltosivorans</name>
    <dbReference type="NCBI Taxonomy" id="2041044"/>
    <lineage>
        <taxon>Bacteria</taxon>
        <taxon>Bacillati</taxon>
        <taxon>Bacillota</taxon>
        <taxon>Clostridia</taxon>
        <taxon>Eubacteriales</taxon>
        <taxon>Eubacteriaceae</taxon>
        <taxon>Eubacterium</taxon>
    </lineage>
</organism>
<dbReference type="InterPro" id="IPR015890">
    <property type="entry name" value="Chorismate_C"/>
</dbReference>
<dbReference type="Gene3D" id="3.60.120.10">
    <property type="entry name" value="Anthranilate synthase"/>
    <property type="match status" value="1"/>
</dbReference>
<dbReference type="InterPro" id="IPR006805">
    <property type="entry name" value="Anth_synth_I_N"/>
</dbReference>
<evidence type="ECO:0000256" key="14">
    <source>
        <dbReference type="ARBA" id="ARBA00047683"/>
    </source>
</evidence>
<proteinExistence type="inferred from homology"/>
<keyword evidence="19" id="KW-1185">Reference proteome</keyword>
<evidence type="ECO:0000256" key="13">
    <source>
        <dbReference type="ARBA" id="ARBA00025634"/>
    </source>
</evidence>
<dbReference type="InterPro" id="IPR019999">
    <property type="entry name" value="Anth_synth_I-like"/>
</dbReference>
<evidence type="ECO:0000256" key="10">
    <source>
        <dbReference type="ARBA" id="ARBA00022842"/>
    </source>
</evidence>
<comment type="function">
    <text evidence="13 15">Part of a heterotetrameric complex that catalyzes the two-step biosynthesis of anthranilate, an intermediate in the biosynthesis of L-tryptophan. In the first step, the glutamine-binding beta subunit (TrpG) of anthranilate synthase (AS) provides the glutamine amidotransferase activity which generates ammonia as a substrate that, along with chorismate, is used in the second step, catalyzed by the large alpha subunit of AS (TrpE) to produce anthranilate. In the absence of TrpG, TrpE can synthesize anthranilate directly from chorismate and high concentrations of ammonia.</text>
</comment>
<dbReference type="UniPathway" id="UPA00035">
    <property type="reaction ID" value="UER00040"/>
</dbReference>
<comment type="cofactor">
    <cofactor evidence="1 15">
        <name>Mg(2+)</name>
        <dbReference type="ChEBI" id="CHEBI:18420"/>
    </cofactor>
</comment>
<keyword evidence="11 15" id="KW-0057">Aromatic amino acid biosynthesis</keyword>
<dbReference type="AlphaFoldDB" id="A0A4P9C491"/>
<evidence type="ECO:0000256" key="4">
    <source>
        <dbReference type="ARBA" id="ARBA00011575"/>
    </source>
</evidence>
<evidence type="ECO:0000256" key="9">
    <source>
        <dbReference type="ARBA" id="ARBA00022822"/>
    </source>
</evidence>
<dbReference type="GO" id="GO:0004049">
    <property type="term" value="F:anthranilate synthase activity"/>
    <property type="evidence" value="ECO:0007669"/>
    <property type="project" value="UniProtKB-EC"/>
</dbReference>
<keyword evidence="9 15" id="KW-0822">Tryptophan biosynthesis</keyword>
<evidence type="ECO:0000256" key="3">
    <source>
        <dbReference type="ARBA" id="ARBA00009562"/>
    </source>
</evidence>
<keyword evidence="10 15" id="KW-0460">Magnesium</keyword>
<dbReference type="GO" id="GO:0046872">
    <property type="term" value="F:metal ion binding"/>
    <property type="evidence" value="ECO:0007669"/>
    <property type="project" value="UniProtKB-KW"/>
</dbReference>
<feature type="domain" description="Anthranilate synthase component I N-terminal" evidence="17">
    <location>
        <begin position="28"/>
        <end position="168"/>
    </location>
</feature>
<evidence type="ECO:0000256" key="15">
    <source>
        <dbReference type="RuleBase" id="RU364045"/>
    </source>
</evidence>
<dbReference type="Pfam" id="PF00425">
    <property type="entry name" value="Chorismate_bind"/>
    <property type="match status" value="1"/>
</dbReference>
<evidence type="ECO:0000256" key="1">
    <source>
        <dbReference type="ARBA" id="ARBA00001946"/>
    </source>
</evidence>
<dbReference type="PANTHER" id="PTHR11236:SF48">
    <property type="entry name" value="ISOCHORISMATE SYNTHASE MENF"/>
    <property type="match status" value="1"/>
</dbReference>
<keyword evidence="7 15" id="KW-0028">Amino-acid biosynthesis</keyword>
<evidence type="ECO:0000256" key="2">
    <source>
        <dbReference type="ARBA" id="ARBA00004873"/>
    </source>
</evidence>
<keyword evidence="12 15" id="KW-0456">Lyase</keyword>
<evidence type="ECO:0000256" key="5">
    <source>
        <dbReference type="ARBA" id="ARBA00012266"/>
    </source>
</evidence>
<evidence type="ECO:0000313" key="19">
    <source>
        <dbReference type="Proteomes" id="UP000218387"/>
    </source>
</evidence>
<dbReference type="RefSeq" id="WP_096919456.1">
    <property type="nucleotide sequence ID" value="NZ_CP029487.1"/>
</dbReference>
<name>A0A4P9C491_EUBML</name>
<evidence type="ECO:0000256" key="8">
    <source>
        <dbReference type="ARBA" id="ARBA00022723"/>
    </source>
</evidence>
<dbReference type="KEGG" id="emt:CPZ25_001535"/>
<comment type="subunit">
    <text evidence="4 15">Heterotetramer consisting of two non-identical subunits: a beta subunit (TrpG) and a large alpha subunit (TrpE).</text>
</comment>
<dbReference type="Pfam" id="PF04715">
    <property type="entry name" value="Anth_synt_I_N"/>
    <property type="match status" value="1"/>
</dbReference>
<evidence type="ECO:0000259" key="16">
    <source>
        <dbReference type="Pfam" id="PF00425"/>
    </source>
</evidence>
<keyword evidence="8 15" id="KW-0479">Metal-binding</keyword>
<dbReference type="EMBL" id="CP029487">
    <property type="protein sequence ID" value="QCT70044.1"/>
    <property type="molecule type" value="Genomic_DNA"/>
</dbReference>
<evidence type="ECO:0000259" key="17">
    <source>
        <dbReference type="Pfam" id="PF04715"/>
    </source>
</evidence>
<feature type="domain" description="Chorismate-utilising enzyme C-terminal" evidence="16">
    <location>
        <begin position="219"/>
        <end position="472"/>
    </location>
</feature>
<comment type="similarity">
    <text evidence="3 15">Belongs to the anthranilate synthase component I family.</text>
</comment>
<sequence length="488" mass="54465">MKIPSLETVQRQSEGYAAFPVSCEIFADIKTPIQVLKILKSISARCYLLESVEGVEKWGRYSFLGFDPVVEVKCKDGLMEIKNGTSIRVETDDPGQEIRRILSEYRSPKVAGLPPFTGGFVGYFSYDYLKYSEPALRFDGDDSAGFNDLDLMLFEKVIAFDQLRQKIVIMVTIKTDHLAVNYNHAVRELSYLVSLIRSDVPESREKPRLLSDFKPHFDREAYCEIVEKTKSYIREGDIFQAVPSNRLTAEMEGSLFNTYRVLRTINPSPYMYYIACDDLEIAGASPETLVKLQDGELSTFPIAGTSPRGVTSGEDAELEERLLKDPKELAEHNMLVDLGRNDLGRVSRYGSVKVQEYLKIQKYSHVMHITSVVTGQLRENMDQLDAVAAVLPAGTLSGAPKIRACEIINEMEGIRRGIYGGAIGYIDFTGNMDVCIAIRTAVKKNGLVYVQSGGGVVADSDPEKEYQESINKAMAVVEAVKQSVEVMD</sequence>
<evidence type="ECO:0000313" key="18">
    <source>
        <dbReference type="EMBL" id="QCT70044.1"/>
    </source>
</evidence>
<comment type="catalytic activity">
    <reaction evidence="14 15">
        <text>chorismate + L-glutamine = anthranilate + pyruvate + L-glutamate + H(+)</text>
        <dbReference type="Rhea" id="RHEA:21732"/>
        <dbReference type="ChEBI" id="CHEBI:15361"/>
        <dbReference type="ChEBI" id="CHEBI:15378"/>
        <dbReference type="ChEBI" id="CHEBI:16567"/>
        <dbReference type="ChEBI" id="CHEBI:29748"/>
        <dbReference type="ChEBI" id="CHEBI:29985"/>
        <dbReference type="ChEBI" id="CHEBI:58359"/>
        <dbReference type="EC" id="4.1.3.27"/>
    </reaction>
</comment>
<protein>
    <recommendedName>
        <fullName evidence="6 15">Anthranilate synthase component 1</fullName>
        <ecNumber evidence="5 15">4.1.3.27</ecNumber>
    </recommendedName>
</protein>
<evidence type="ECO:0000256" key="6">
    <source>
        <dbReference type="ARBA" id="ARBA00020653"/>
    </source>
</evidence>
<accession>A0A4P9C491</accession>